<proteinExistence type="inferred from homology"/>
<dbReference type="AlphaFoldDB" id="A0A0M2SYC1"/>
<name>A0A0M2SYC1_9BACI</name>
<keyword evidence="5" id="KW-1185">Reference proteome</keyword>
<accession>A0A0M2SYC1</accession>
<dbReference type="PANTHER" id="PTHR34977">
    <property type="entry name" value="UPF0337 PROTEIN YJBJ"/>
    <property type="match status" value="1"/>
</dbReference>
<dbReference type="InterPro" id="IPR008462">
    <property type="entry name" value="CsbD"/>
</dbReference>
<reference evidence="4 5" key="1">
    <citation type="submission" date="2015-04" db="EMBL/GenBank/DDBJ databases">
        <title>Taxonomic description and genome sequence of Bacillus campisalis sp. nov., a novel member of the genus Bacillus isolated from solar saltern.</title>
        <authorList>
            <person name="Mathan Kumar R."/>
            <person name="Kaur G."/>
            <person name="Kumar A."/>
            <person name="Singh N.K."/>
            <person name="Kaur N."/>
            <person name="Kumar N."/>
            <person name="Mayilraj S."/>
        </authorList>
    </citation>
    <scope>NUCLEOTIDE SEQUENCE [LARGE SCALE GENOMIC DNA]</scope>
    <source>
        <strain evidence="4 5">SA2-6</strain>
    </source>
</reference>
<evidence type="ECO:0000313" key="4">
    <source>
        <dbReference type="EMBL" id="KKK38706.1"/>
    </source>
</evidence>
<protein>
    <submittedName>
        <fullName evidence="4">General stress protein CsbD</fullName>
    </submittedName>
</protein>
<feature type="domain" description="CsbD-like" evidence="3">
    <location>
        <begin position="5"/>
        <end position="56"/>
    </location>
</feature>
<evidence type="ECO:0000256" key="1">
    <source>
        <dbReference type="ARBA" id="ARBA00009129"/>
    </source>
</evidence>
<dbReference type="Pfam" id="PF05532">
    <property type="entry name" value="CsbD"/>
    <property type="match status" value="1"/>
</dbReference>
<comment type="caution">
    <text evidence="4">The sequence shown here is derived from an EMBL/GenBank/DDBJ whole genome shotgun (WGS) entry which is preliminary data.</text>
</comment>
<feature type="compositionally biased region" description="Basic and acidic residues" evidence="2">
    <location>
        <begin position="33"/>
        <end position="65"/>
    </location>
</feature>
<dbReference type="PANTHER" id="PTHR34977:SF1">
    <property type="entry name" value="UPF0337 PROTEIN YJBJ"/>
    <property type="match status" value="1"/>
</dbReference>
<dbReference type="EMBL" id="LAYY01000006">
    <property type="protein sequence ID" value="KKK38706.1"/>
    <property type="molecule type" value="Genomic_DNA"/>
</dbReference>
<gene>
    <name evidence="4" type="ORF">WQ57_06870</name>
</gene>
<sequence length="65" mass="7326">MKNDDQTKGSWDQVKGEAKKQFGKLTDNESMEAEGRMDKGKGKVREAFGDAKENVSRAFNDSKRD</sequence>
<dbReference type="Gene3D" id="1.10.1470.10">
    <property type="entry name" value="YjbJ"/>
    <property type="match status" value="1"/>
</dbReference>
<dbReference type="PATRIC" id="fig|1408103.3.peg.1546"/>
<organism evidence="4 5">
    <name type="scientific">Mesobacillus campisalis</name>
    <dbReference type="NCBI Taxonomy" id="1408103"/>
    <lineage>
        <taxon>Bacteria</taxon>
        <taxon>Bacillati</taxon>
        <taxon>Bacillota</taxon>
        <taxon>Bacilli</taxon>
        <taxon>Bacillales</taxon>
        <taxon>Bacillaceae</taxon>
        <taxon>Mesobacillus</taxon>
    </lineage>
</organism>
<evidence type="ECO:0000259" key="3">
    <source>
        <dbReference type="Pfam" id="PF05532"/>
    </source>
</evidence>
<dbReference type="OrthoDB" id="9796058at2"/>
<feature type="region of interest" description="Disordered" evidence="2">
    <location>
        <begin position="1"/>
        <end position="65"/>
    </location>
</feature>
<evidence type="ECO:0000256" key="2">
    <source>
        <dbReference type="SAM" id="MobiDB-lite"/>
    </source>
</evidence>
<dbReference type="SUPFAM" id="SSF69047">
    <property type="entry name" value="Hypothetical protein YjbJ"/>
    <property type="match status" value="1"/>
</dbReference>
<dbReference type="RefSeq" id="WP_046523009.1">
    <property type="nucleotide sequence ID" value="NZ_LAYY01000006.1"/>
</dbReference>
<dbReference type="InterPro" id="IPR050423">
    <property type="entry name" value="UPF0337_stress_rsp"/>
</dbReference>
<dbReference type="Proteomes" id="UP000034166">
    <property type="component" value="Unassembled WGS sequence"/>
</dbReference>
<dbReference type="InterPro" id="IPR036629">
    <property type="entry name" value="YjbJ_sf"/>
</dbReference>
<evidence type="ECO:0000313" key="5">
    <source>
        <dbReference type="Proteomes" id="UP000034166"/>
    </source>
</evidence>
<comment type="similarity">
    <text evidence="1">Belongs to the UPF0337 (CsbD) family.</text>
</comment>